<feature type="domain" description="Protein kinase" evidence="4">
    <location>
        <begin position="252"/>
        <end position="673"/>
    </location>
</feature>
<gene>
    <name evidence="5" type="ORF">FB45DRAFT_940592</name>
</gene>
<dbReference type="Proteomes" id="UP001221142">
    <property type="component" value="Unassembled WGS sequence"/>
</dbReference>
<dbReference type="InterPro" id="IPR008271">
    <property type="entry name" value="Ser/Thr_kinase_AS"/>
</dbReference>
<feature type="compositionally biased region" description="Low complexity" evidence="3">
    <location>
        <begin position="188"/>
        <end position="209"/>
    </location>
</feature>
<dbReference type="PROSITE" id="PS00108">
    <property type="entry name" value="PROTEIN_KINASE_ST"/>
    <property type="match status" value="1"/>
</dbReference>
<evidence type="ECO:0000256" key="2">
    <source>
        <dbReference type="ARBA" id="ARBA00022840"/>
    </source>
</evidence>
<keyword evidence="5" id="KW-0808">Transferase</keyword>
<dbReference type="PANTHER" id="PTHR24346:SF110">
    <property type="entry name" value="NON-SPECIFIC SERINE_THREONINE PROTEIN KINASE"/>
    <property type="match status" value="1"/>
</dbReference>
<feature type="region of interest" description="Disordered" evidence="3">
    <location>
        <begin position="172"/>
        <end position="214"/>
    </location>
</feature>
<accession>A0AAD7B6L7</accession>
<dbReference type="PANTHER" id="PTHR24346">
    <property type="entry name" value="MAP/MICROTUBULE AFFINITY-REGULATING KINASE"/>
    <property type="match status" value="1"/>
</dbReference>
<name>A0AAD7B6L7_9AGAR</name>
<keyword evidence="2" id="KW-0067">ATP-binding</keyword>
<organism evidence="5 6">
    <name type="scientific">Roridomyces roridus</name>
    <dbReference type="NCBI Taxonomy" id="1738132"/>
    <lineage>
        <taxon>Eukaryota</taxon>
        <taxon>Fungi</taxon>
        <taxon>Dikarya</taxon>
        <taxon>Basidiomycota</taxon>
        <taxon>Agaricomycotina</taxon>
        <taxon>Agaricomycetes</taxon>
        <taxon>Agaricomycetidae</taxon>
        <taxon>Agaricales</taxon>
        <taxon>Marasmiineae</taxon>
        <taxon>Mycenaceae</taxon>
        <taxon>Roridomyces</taxon>
    </lineage>
</organism>
<protein>
    <submittedName>
        <fullName evidence="5">Kinase-like protein</fullName>
    </submittedName>
</protein>
<keyword evidence="1" id="KW-0547">Nucleotide-binding</keyword>
<dbReference type="Gene3D" id="3.30.200.20">
    <property type="entry name" value="Phosphorylase Kinase, domain 1"/>
    <property type="match status" value="1"/>
</dbReference>
<evidence type="ECO:0000259" key="4">
    <source>
        <dbReference type="PROSITE" id="PS50011"/>
    </source>
</evidence>
<dbReference type="InterPro" id="IPR000719">
    <property type="entry name" value="Prot_kinase_dom"/>
</dbReference>
<feature type="region of interest" description="Disordered" evidence="3">
    <location>
        <begin position="1"/>
        <end position="121"/>
    </location>
</feature>
<proteinExistence type="predicted"/>
<dbReference type="GO" id="GO:0005524">
    <property type="term" value="F:ATP binding"/>
    <property type="evidence" value="ECO:0007669"/>
    <property type="project" value="UniProtKB-KW"/>
</dbReference>
<feature type="region of interest" description="Disordered" evidence="3">
    <location>
        <begin position="721"/>
        <end position="747"/>
    </location>
</feature>
<dbReference type="GO" id="GO:0004674">
    <property type="term" value="F:protein serine/threonine kinase activity"/>
    <property type="evidence" value="ECO:0007669"/>
    <property type="project" value="TreeGrafter"/>
</dbReference>
<feature type="compositionally biased region" description="Acidic residues" evidence="3">
    <location>
        <begin position="721"/>
        <end position="731"/>
    </location>
</feature>
<comment type="caution">
    <text evidence="5">The sequence shown here is derived from an EMBL/GenBank/DDBJ whole genome shotgun (WGS) entry which is preliminary data.</text>
</comment>
<evidence type="ECO:0000313" key="5">
    <source>
        <dbReference type="EMBL" id="KAJ7611651.1"/>
    </source>
</evidence>
<dbReference type="Pfam" id="PF00069">
    <property type="entry name" value="Pkinase"/>
    <property type="match status" value="1"/>
</dbReference>
<keyword evidence="6" id="KW-1185">Reference proteome</keyword>
<dbReference type="AlphaFoldDB" id="A0AAD7B6L7"/>
<evidence type="ECO:0000256" key="3">
    <source>
        <dbReference type="SAM" id="MobiDB-lite"/>
    </source>
</evidence>
<sequence>MDCSPPSSSSSVDSSPSLSGLSSSTSTSLSSAFSGSDFSSLPSPSVSPAPRESLSDIISPGAKTHAFFASPFSTRPPSPLVSPPSINGSTPITPKPPSSPVKFLTQSLPATPPTPEKRHLPWLDLQPNGVGELSSVPTPMYAQLPDDDTTPRLPSTIPSQVHEELAVGSIIRARTAPPRSRSVSTDNSGILTSSDSVSSSPLTQSPASQVSGLPEVTTPYTLSFPGLPLDSLSDTGAPMLTVEPPPSSDTILRLVKQLGTGAFSSVWLADDLSDDPLVLRSRRSLRNLRRQSSMSSMSLSRTSSLRKVRVPGVRPLGAGKRMLAEQERSGTGSWLQTSSSASALNSMRLVALKMTARSTTLAPVSGREEELQRDRTRVSFVREVEVLRHISHPNITKLLTHLTTPSYHVLVMPYVAGGDLLGVVNNDETHNMLSESLLRRMWTELCKAVGWMHGVGLVHRDVKLENILLTTTLPCATLPSGPLLKLTDFGLSRFIDVDSPLLNTRCGSEAYAAPELVISGRKYDGRETDAWACGVVLYALCTRRLPFGEGVSSPVLGGRINREGGARESAAARRHWLMSIARGEYEWPEVPTPPVEQDGEEGPLHASNSGDSDLTVCPSPTEDKDGYRQLEEAELTGPRLLESAGARGVVARLLVRDPSRRAKISELWDDPWMGGSSSEARLLAAEVETQSPTNYVFEYGGDYDGDLELEVEGFEGLDFEEDEEDLDDDGLLLDQDGIDSIARQEVQ</sequence>
<evidence type="ECO:0000313" key="6">
    <source>
        <dbReference type="Proteomes" id="UP001221142"/>
    </source>
</evidence>
<feature type="compositionally biased region" description="Low complexity" evidence="3">
    <location>
        <begin position="1"/>
        <end position="50"/>
    </location>
</feature>
<dbReference type="SMART" id="SM00220">
    <property type="entry name" value="S_TKc"/>
    <property type="match status" value="1"/>
</dbReference>
<dbReference type="InterPro" id="IPR011009">
    <property type="entry name" value="Kinase-like_dom_sf"/>
</dbReference>
<dbReference type="GO" id="GO:0005737">
    <property type="term" value="C:cytoplasm"/>
    <property type="evidence" value="ECO:0007669"/>
    <property type="project" value="TreeGrafter"/>
</dbReference>
<dbReference type="EMBL" id="JARKIF010000032">
    <property type="protein sequence ID" value="KAJ7611651.1"/>
    <property type="molecule type" value="Genomic_DNA"/>
</dbReference>
<evidence type="ECO:0000256" key="1">
    <source>
        <dbReference type="ARBA" id="ARBA00022741"/>
    </source>
</evidence>
<keyword evidence="5" id="KW-0418">Kinase</keyword>
<feature type="region of interest" description="Disordered" evidence="3">
    <location>
        <begin position="588"/>
        <end position="624"/>
    </location>
</feature>
<dbReference type="Gene3D" id="1.10.510.10">
    <property type="entry name" value="Transferase(Phosphotransferase) domain 1"/>
    <property type="match status" value="1"/>
</dbReference>
<dbReference type="SUPFAM" id="SSF56112">
    <property type="entry name" value="Protein kinase-like (PK-like)"/>
    <property type="match status" value="1"/>
</dbReference>
<dbReference type="GO" id="GO:0035556">
    <property type="term" value="P:intracellular signal transduction"/>
    <property type="evidence" value="ECO:0007669"/>
    <property type="project" value="TreeGrafter"/>
</dbReference>
<reference evidence="5" key="1">
    <citation type="submission" date="2023-03" db="EMBL/GenBank/DDBJ databases">
        <title>Massive genome expansion in bonnet fungi (Mycena s.s.) driven by repeated elements and novel gene families across ecological guilds.</title>
        <authorList>
            <consortium name="Lawrence Berkeley National Laboratory"/>
            <person name="Harder C.B."/>
            <person name="Miyauchi S."/>
            <person name="Viragh M."/>
            <person name="Kuo A."/>
            <person name="Thoen E."/>
            <person name="Andreopoulos B."/>
            <person name="Lu D."/>
            <person name="Skrede I."/>
            <person name="Drula E."/>
            <person name="Henrissat B."/>
            <person name="Morin E."/>
            <person name="Kohler A."/>
            <person name="Barry K."/>
            <person name="LaButti K."/>
            <person name="Morin E."/>
            <person name="Salamov A."/>
            <person name="Lipzen A."/>
            <person name="Mereny Z."/>
            <person name="Hegedus B."/>
            <person name="Baldrian P."/>
            <person name="Stursova M."/>
            <person name="Weitz H."/>
            <person name="Taylor A."/>
            <person name="Grigoriev I.V."/>
            <person name="Nagy L.G."/>
            <person name="Martin F."/>
            <person name="Kauserud H."/>
        </authorList>
    </citation>
    <scope>NUCLEOTIDE SEQUENCE</scope>
    <source>
        <strain evidence="5">9284</strain>
    </source>
</reference>
<dbReference type="PROSITE" id="PS50011">
    <property type="entry name" value="PROTEIN_KINASE_DOM"/>
    <property type="match status" value="1"/>
</dbReference>